<accession>X1JGD8</accession>
<sequence length="254" mass="26314">AIVGGAGTVTAISGADGAVLWQSGVDGQARGLAVSDGRLLVSTSTGEIACFGSEQVADPPVIMAPVDRFPYPDDDLGRACGALAERIIEETGISEGYCLDFGAGDARLAYELARRSDLTIYCVEPDTEKVAAARRALDAAGLYGVRVTVHQAALDKLPYPDYFANLIVAGPDFTGPLSVQVARELWRVLRPHGGTAFLPSAGAAQTVLNLVQLGPVTVEGSAEGLKVVRGPLPGAGEWTHQYADAGKSGCSTDE</sequence>
<name>X1JGD8_9ZZZZ</name>
<gene>
    <name evidence="2" type="ORF">S03H2_55474</name>
</gene>
<dbReference type="EMBL" id="BARU01035433">
    <property type="protein sequence ID" value="GAH80575.1"/>
    <property type="molecule type" value="Genomic_DNA"/>
</dbReference>
<evidence type="ECO:0000259" key="1">
    <source>
        <dbReference type="Pfam" id="PF13649"/>
    </source>
</evidence>
<dbReference type="InterPro" id="IPR029063">
    <property type="entry name" value="SAM-dependent_MTases_sf"/>
</dbReference>
<dbReference type="Pfam" id="PF13649">
    <property type="entry name" value="Methyltransf_25"/>
    <property type="match status" value="1"/>
</dbReference>
<dbReference type="SUPFAM" id="SSF53335">
    <property type="entry name" value="S-adenosyl-L-methionine-dependent methyltransferases"/>
    <property type="match status" value="1"/>
</dbReference>
<evidence type="ECO:0000313" key="2">
    <source>
        <dbReference type="EMBL" id="GAH80575.1"/>
    </source>
</evidence>
<dbReference type="SUPFAM" id="SSF50998">
    <property type="entry name" value="Quinoprotein alcohol dehydrogenase-like"/>
    <property type="match status" value="1"/>
</dbReference>
<organism evidence="2">
    <name type="scientific">marine sediment metagenome</name>
    <dbReference type="NCBI Taxonomy" id="412755"/>
    <lineage>
        <taxon>unclassified sequences</taxon>
        <taxon>metagenomes</taxon>
        <taxon>ecological metagenomes</taxon>
    </lineage>
</organism>
<dbReference type="AlphaFoldDB" id="X1JGD8"/>
<reference evidence="2" key="1">
    <citation type="journal article" date="2014" name="Front. Microbiol.">
        <title>High frequency of phylogenetically diverse reductive dehalogenase-homologous genes in deep subseafloor sedimentary metagenomes.</title>
        <authorList>
            <person name="Kawai M."/>
            <person name="Futagami T."/>
            <person name="Toyoda A."/>
            <person name="Takaki Y."/>
            <person name="Nishi S."/>
            <person name="Hori S."/>
            <person name="Arai W."/>
            <person name="Tsubouchi T."/>
            <person name="Morono Y."/>
            <person name="Uchiyama I."/>
            <person name="Ito T."/>
            <person name="Fujiyama A."/>
            <person name="Inagaki F."/>
            <person name="Takami H."/>
        </authorList>
    </citation>
    <scope>NUCLEOTIDE SEQUENCE</scope>
    <source>
        <strain evidence="2">Expedition CK06-06</strain>
    </source>
</reference>
<feature type="domain" description="Methyltransferase" evidence="1">
    <location>
        <begin position="99"/>
        <end position="193"/>
    </location>
</feature>
<dbReference type="Gene3D" id="2.40.10.480">
    <property type="match status" value="1"/>
</dbReference>
<feature type="non-terminal residue" evidence="2">
    <location>
        <position position="1"/>
    </location>
</feature>
<dbReference type="InterPro" id="IPR041698">
    <property type="entry name" value="Methyltransf_25"/>
</dbReference>
<dbReference type="Gene3D" id="3.40.50.150">
    <property type="entry name" value="Vaccinia Virus protein VP39"/>
    <property type="match status" value="1"/>
</dbReference>
<proteinExistence type="predicted"/>
<dbReference type="CDD" id="cd02440">
    <property type="entry name" value="AdoMet_MTases"/>
    <property type="match status" value="1"/>
</dbReference>
<dbReference type="InterPro" id="IPR011047">
    <property type="entry name" value="Quinoprotein_ADH-like_sf"/>
</dbReference>
<feature type="non-terminal residue" evidence="2">
    <location>
        <position position="254"/>
    </location>
</feature>
<comment type="caution">
    <text evidence="2">The sequence shown here is derived from an EMBL/GenBank/DDBJ whole genome shotgun (WGS) entry which is preliminary data.</text>
</comment>
<protein>
    <recommendedName>
        <fullName evidence="1">Methyltransferase domain-containing protein</fullName>
    </recommendedName>
</protein>